<evidence type="ECO:0000313" key="1">
    <source>
        <dbReference type="EMBL" id="PRQ54292.1"/>
    </source>
</evidence>
<reference evidence="1 2" key="1">
    <citation type="journal article" date="2018" name="Nat. Genet.">
        <title>The Rosa genome provides new insights in the design of modern roses.</title>
        <authorList>
            <person name="Bendahmane M."/>
        </authorList>
    </citation>
    <scope>NUCLEOTIDE SEQUENCE [LARGE SCALE GENOMIC DNA]</scope>
    <source>
        <strain evidence="2">cv. Old Blush</strain>
    </source>
</reference>
<dbReference type="EMBL" id="PDCK01000040">
    <property type="protein sequence ID" value="PRQ54292.1"/>
    <property type="molecule type" value="Genomic_DNA"/>
</dbReference>
<proteinExistence type="predicted"/>
<accession>A0A2P6S6I7</accession>
<organism evidence="1 2">
    <name type="scientific">Rosa chinensis</name>
    <name type="common">China rose</name>
    <dbReference type="NCBI Taxonomy" id="74649"/>
    <lineage>
        <taxon>Eukaryota</taxon>
        <taxon>Viridiplantae</taxon>
        <taxon>Streptophyta</taxon>
        <taxon>Embryophyta</taxon>
        <taxon>Tracheophyta</taxon>
        <taxon>Spermatophyta</taxon>
        <taxon>Magnoliopsida</taxon>
        <taxon>eudicotyledons</taxon>
        <taxon>Gunneridae</taxon>
        <taxon>Pentapetalae</taxon>
        <taxon>rosids</taxon>
        <taxon>fabids</taxon>
        <taxon>Rosales</taxon>
        <taxon>Rosaceae</taxon>
        <taxon>Rosoideae</taxon>
        <taxon>Rosoideae incertae sedis</taxon>
        <taxon>Rosa</taxon>
    </lineage>
</organism>
<comment type="caution">
    <text evidence="1">The sequence shown here is derived from an EMBL/GenBank/DDBJ whole genome shotgun (WGS) entry which is preliminary data.</text>
</comment>
<evidence type="ECO:0000313" key="2">
    <source>
        <dbReference type="Proteomes" id="UP000238479"/>
    </source>
</evidence>
<name>A0A2P6S6I7_ROSCH</name>
<gene>
    <name evidence="1" type="ORF">RchiOBHm_Chr2g0175881</name>
</gene>
<protein>
    <submittedName>
        <fullName evidence="1">Uncharacterized protein</fullName>
    </submittedName>
</protein>
<dbReference type="Proteomes" id="UP000238479">
    <property type="component" value="Chromosome 2"/>
</dbReference>
<dbReference type="Gramene" id="PRQ54292">
    <property type="protein sequence ID" value="PRQ54292"/>
    <property type="gene ID" value="RchiOBHm_Chr2g0175881"/>
</dbReference>
<keyword evidence="2" id="KW-1185">Reference proteome</keyword>
<sequence>MAFEWRCRASPAPAPLKSRSYFFITSQLVELRVYVLLTQKKKKLMYQLWIEEF</sequence>
<dbReference type="AlphaFoldDB" id="A0A2P6S6I7"/>